<keyword evidence="3" id="KW-0731">Sigma factor</keyword>
<dbReference type="Proteomes" id="UP000622580">
    <property type="component" value="Unassembled WGS sequence"/>
</dbReference>
<gene>
    <name evidence="8" type="ORF">JKL49_05020</name>
</gene>
<dbReference type="InterPro" id="IPR036388">
    <property type="entry name" value="WH-like_DNA-bd_sf"/>
</dbReference>
<evidence type="ECO:0000313" key="8">
    <source>
        <dbReference type="EMBL" id="MBR7618744.1"/>
    </source>
</evidence>
<dbReference type="GO" id="GO:0016987">
    <property type="term" value="F:sigma factor activity"/>
    <property type="evidence" value="ECO:0007669"/>
    <property type="project" value="UniProtKB-KW"/>
</dbReference>
<accession>A0A941CZZ5</accession>
<feature type="region of interest" description="Disordered" evidence="5">
    <location>
        <begin position="1"/>
        <end position="22"/>
    </location>
</feature>
<feature type="domain" description="RNA polymerase sigma-70 region 2" evidence="6">
    <location>
        <begin position="38"/>
        <end position="101"/>
    </location>
</feature>
<evidence type="ECO:0000259" key="7">
    <source>
        <dbReference type="Pfam" id="PF08281"/>
    </source>
</evidence>
<dbReference type="InterPro" id="IPR007627">
    <property type="entry name" value="RNA_pol_sigma70_r2"/>
</dbReference>
<dbReference type="GO" id="GO:0006352">
    <property type="term" value="P:DNA-templated transcription initiation"/>
    <property type="evidence" value="ECO:0007669"/>
    <property type="project" value="InterPro"/>
</dbReference>
<dbReference type="Pfam" id="PF04542">
    <property type="entry name" value="Sigma70_r2"/>
    <property type="match status" value="1"/>
</dbReference>
<evidence type="ECO:0000256" key="5">
    <source>
        <dbReference type="SAM" id="MobiDB-lite"/>
    </source>
</evidence>
<dbReference type="Gene3D" id="1.10.10.10">
    <property type="entry name" value="Winged helix-like DNA-binding domain superfamily/Winged helix DNA-binding domain"/>
    <property type="match status" value="1"/>
</dbReference>
<dbReference type="SUPFAM" id="SSF88946">
    <property type="entry name" value="Sigma2 domain of RNA polymerase sigma factors"/>
    <property type="match status" value="1"/>
</dbReference>
<keyword evidence="4" id="KW-0804">Transcription</keyword>
<evidence type="ECO:0000313" key="9">
    <source>
        <dbReference type="Proteomes" id="UP000622580"/>
    </source>
</evidence>
<evidence type="ECO:0000256" key="3">
    <source>
        <dbReference type="ARBA" id="ARBA00023082"/>
    </source>
</evidence>
<reference evidence="8" key="1">
    <citation type="submission" date="2021-04" db="EMBL/GenBank/DDBJ databases">
        <title>Draft genome assembly of strain Phenylobacterium sp. 20VBR1 using MiniION and Illumina platforms.</title>
        <authorList>
            <person name="Thomas F.A."/>
            <person name="Krishnan K.P."/>
            <person name="Sinha R.K."/>
        </authorList>
    </citation>
    <scope>NUCLEOTIDE SEQUENCE</scope>
    <source>
        <strain evidence="8">20VBR1</strain>
    </source>
</reference>
<dbReference type="Gene3D" id="1.10.1740.10">
    <property type="match status" value="1"/>
</dbReference>
<dbReference type="RefSeq" id="WP_215338654.1">
    <property type="nucleotide sequence ID" value="NZ_JAGSGD010000001.1"/>
</dbReference>
<dbReference type="PANTHER" id="PTHR43133:SF51">
    <property type="entry name" value="RNA POLYMERASE SIGMA FACTOR"/>
    <property type="match status" value="1"/>
</dbReference>
<dbReference type="SUPFAM" id="SSF88659">
    <property type="entry name" value="Sigma3 and sigma4 domains of RNA polymerase sigma factors"/>
    <property type="match status" value="1"/>
</dbReference>
<dbReference type="Pfam" id="PF08281">
    <property type="entry name" value="Sigma70_r4_2"/>
    <property type="match status" value="1"/>
</dbReference>
<organism evidence="8 9">
    <name type="scientific">Phenylobacterium glaciei</name>
    <dbReference type="NCBI Taxonomy" id="2803784"/>
    <lineage>
        <taxon>Bacteria</taxon>
        <taxon>Pseudomonadati</taxon>
        <taxon>Pseudomonadota</taxon>
        <taxon>Alphaproteobacteria</taxon>
        <taxon>Caulobacterales</taxon>
        <taxon>Caulobacteraceae</taxon>
        <taxon>Phenylobacterium</taxon>
    </lineage>
</organism>
<dbReference type="GO" id="GO:0003677">
    <property type="term" value="F:DNA binding"/>
    <property type="evidence" value="ECO:0007669"/>
    <property type="project" value="InterPro"/>
</dbReference>
<dbReference type="NCBIfam" id="TIGR02937">
    <property type="entry name" value="sigma70-ECF"/>
    <property type="match status" value="1"/>
</dbReference>
<comment type="caution">
    <text evidence="8">The sequence shown here is derived from an EMBL/GenBank/DDBJ whole genome shotgun (WGS) entry which is preliminary data.</text>
</comment>
<dbReference type="EMBL" id="JAGSGD010000001">
    <property type="protein sequence ID" value="MBR7618744.1"/>
    <property type="molecule type" value="Genomic_DNA"/>
</dbReference>
<dbReference type="PANTHER" id="PTHR43133">
    <property type="entry name" value="RNA POLYMERASE ECF-TYPE SIGMA FACTO"/>
    <property type="match status" value="1"/>
</dbReference>
<dbReference type="InterPro" id="IPR013325">
    <property type="entry name" value="RNA_pol_sigma_r2"/>
</dbReference>
<proteinExistence type="inferred from homology"/>
<dbReference type="InterPro" id="IPR013249">
    <property type="entry name" value="RNA_pol_sigma70_r4_t2"/>
</dbReference>
<sequence length="210" mass="23400">MTDPVPSRPASDTFAVRSEPRNPDSYTVADALALHLQAERPQHLRYLRSRLPSLEDAEDALQDATLKLVRHAAALTSIEKPSSWVGVSLRHTVIDRYRRTAAQRRLSEALLSEPQESPDADDLEMRTASDCLRATLPTLRPEYTALLEQVYLEGVSLKAAAKQGQLTTNNAGVRLHRARGALRQTLQRRCGTCQLDDCWVRRRVTAPAPA</sequence>
<name>A0A941CZZ5_9CAUL</name>
<dbReference type="InterPro" id="IPR039425">
    <property type="entry name" value="RNA_pol_sigma-70-like"/>
</dbReference>
<evidence type="ECO:0000256" key="4">
    <source>
        <dbReference type="ARBA" id="ARBA00023163"/>
    </source>
</evidence>
<evidence type="ECO:0000259" key="6">
    <source>
        <dbReference type="Pfam" id="PF04542"/>
    </source>
</evidence>
<evidence type="ECO:0000256" key="2">
    <source>
        <dbReference type="ARBA" id="ARBA00023015"/>
    </source>
</evidence>
<comment type="similarity">
    <text evidence="1">Belongs to the sigma-70 factor family. ECF subfamily.</text>
</comment>
<dbReference type="AlphaFoldDB" id="A0A941CZZ5"/>
<protein>
    <submittedName>
        <fullName evidence="8">Sigma-70 family RNA polymerase sigma factor</fullName>
    </submittedName>
</protein>
<dbReference type="InterPro" id="IPR014284">
    <property type="entry name" value="RNA_pol_sigma-70_dom"/>
</dbReference>
<evidence type="ECO:0000256" key="1">
    <source>
        <dbReference type="ARBA" id="ARBA00010641"/>
    </source>
</evidence>
<dbReference type="InterPro" id="IPR013324">
    <property type="entry name" value="RNA_pol_sigma_r3/r4-like"/>
</dbReference>
<keyword evidence="9" id="KW-1185">Reference proteome</keyword>
<feature type="domain" description="RNA polymerase sigma factor 70 region 4 type 2" evidence="7">
    <location>
        <begin position="130"/>
        <end position="182"/>
    </location>
</feature>
<keyword evidence="2" id="KW-0805">Transcription regulation</keyword>